<dbReference type="EMBL" id="CAJNOJ010001348">
    <property type="protein sequence ID" value="CAF1549659.1"/>
    <property type="molecule type" value="Genomic_DNA"/>
</dbReference>
<proteinExistence type="predicted"/>
<keyword evidence="1" id="KW-0732">Signal</keyword>
<evidence type="ECO:0000313" key="4">
    <source>
        <dbReference type="Proteomes" id="UP000663828"/>
    </source>
</evidence>
<gene>
    <name evidence="2" type="ORF">EDS130_LOCUS45911</name>
    <name evidence="3" type="ORF">XAT740_LOCUS54887</name>
</gene>
<dbReference type="Proteomes" id="UP000663828">
    <property type="component" value="Unassembled WGS sequence"/>
</dbReference>
<feature type="signal peptide" evidence="1">
    <location>
        <begin position="1"/>
        <end position="23"/>
    </location>
</feature>
<reference evidence="2" key="1">
    <citation type="submission" date="2021-02" db="EMBL/GenBank/DDBJ databases">
        <authorList>
            <person name="Nowell W R."/>
        </authorList>
    </citation>
    <scope>NUCLEOTIDE SEQUENCE</scope>
</reference>
<name>A0A815WTX9_ADIRI</name>
<organism evidence="2 5">
    <name type="scientific">Adineta ricciae</name>
    <name type="common">Rotifer</name>
    <dbReference type="NCBI Taxonomy" id="249248"/>
    <lineage>
        <taxon>Eukaryota</taxon>
        <taxon>Metazoa</taxon>
        <taxon>Spiralia</taxon>
        <taxon>Gnathifera</taxon>
        <taxon>Rotifera</taxon>
        <taxon>Eurotatoria</taxon>
        <taxon>Bdelloidea</taxon>
        <taxon>Adinetida</taxon>
        <taxon>Adinetidae</taxon>
        <taxon>Adineta</taxon>
    </lineage>
</organism>
<protein>
    <submittedName>
        <fullName evidence="2">Uncharacterized protein</fullName>
    </submittedName>
</protein>
<evidence type="ECO:0000313" key="5">
    <source>
        <dbReference type="Proteomes" id="UP000663852"/>
    </source>
</evidence>
<dbReference type="EMBL" id="CAJNOR010010034">
    <property type="protein sequence ID" value="CAF1650565.1"/>
    <property type="molecule type" value="Genomic_DNA"/>
</dbReference>
<evidence type="ECO:0000313" key="2">
    <source>
        <dbReference type="EMBL" id="CAF1549659.1"/>
    </source>
</evidence>
<feature type="chain" id="PRO_5035608188" evidence="1">
    <location>
        <begin position="24"/>
        <end position="100"/>
    </location>
</feature>
<keyword evidence="4" id="KW-1185">Reference proteome</keyword>
<sequence length="100" mass="11205">MARINIIALQIAVFFIIVALSTAGKSYENDDSSMEKRLAVREILEELDEENLYRRCANCGGHPCGEAVAAARRDNARQLLRRDLSRVLLGLERRFGPLAC</sequence>
<evidence type="ECO:0000313" key="3">
    <source>
        <dbReference type="EMBL" id="CAF1650565.1"/>
    </source>
</evidence>
<evidence type="ECO:0000256" key="1">
    <source>
        <dbReference type="SAM" id="SignalP"/>
    </source>
</evidence>
<accession>A0A815WTX9</accession>
<comment type="caution">
    <text evidence="2">The sequence shown here is derived from an EMBL/GenBank/DDBJ whole genome shotgun (WGS) entry which is preliminary data.</text>
</comment>
<dbReference type="Proteomes" id="UP000663852">
    <property type="component" value="Unassembled WGS sequence"/>
</dbReference>
<dbReference type="AlphaFoldDB" id="A0A815WTX9"/>